<gene>
    <name evidence="2" type="ORF">FPOA_06700</name>
</gene>
<keyword evidence="3" id="KW-1185">Reference proteome</keyword>
<dbReference type="InterPro" id="IPR056632">
    <property type="entry name" value="DUF7730"/>
</dbReference>
<dbReference type="Pfam" id="PF24864">
    <property type="entry name" value="DUF7730"/>
    <property type="match status" value="1"/>
</dbReference>
<name>A0A1B8AIJ5_FUSPO</name>
<reference evidence="2 3" key="1">
    <citation type="submission" date="2016-06" db="EMBL/GenBank/DDBJ databases">
        <title>Living apart together: crosstalk between the core and supernumerary genomes in a fungal plant pathogen.</title>
        <authorList>
            <person name="Vanheule A."/>
            <person name="Audenaert K."/>
            <person name="Warris S."/>
            <person name="Van De Geest H."/>
            <person name="Schijlen E."/>
            <person name="Hofte M."/>
            <person name="De Saeger S."/>
            <person name="Haesaert G."/>
            <person name="Waalwijk C."/>
            <person name="Van Der Lee T."/>
        </authorList>
    </citation>
    <scope>NUCLEOTIDE SEQUENCE [LARGE SCALE GENOMIC DNA]</scope>
    <source>
        <strain evidence="2 3">2516</strain>
    </source>
</reference>
<dbReference type="AlphaFoldDB" id="A0A1B8AIJ5"/>
<comment type="caution">
    <text evidence="2">The sequence shown here is derived from an EMBL/GenBank/DDBJ whole genome shotgun (WGS) entry which is preliminary data.</text>
</comment>
<dbReference type="EMBL" id="LYXU01000003">
    <property type="protein sequence ID" value="OBS20327.1"/>
    <property type="molecule type" value="Genomic_DNA"/>
</dbReference>
<dbReference type="OMA" id="NEAMITH"/>
<dbReference type="PANTHER" id="PTHR38790">
    <property type="entry name" value="2EXR DOMAIN-CONTAINING PROTEIN-RELATED"/>
    <property type="match status" value="1"/>
</dbReference>
<proteinExistence type="predicted"/>
<sequence length="360" mass="42007">MSFSPRSPSAEDQQKQDDAAWEERIQQLVELPNPRPRALTPDDTCSDAPVARFQESCQWFKIPPNIRRDILRLAFGDERLHLQLIHGYQEDTFAEDPDHPRQGWRWTSSRCHRLSSDDIAQGHAMTNGGLPGPWADDCRLKGAPIGIMGWILSCRQNYSETIDILYSTNTLILNGQAMMIHLHQLIPSQRLDTVTSLEVRWYFKTRFTSWDDTIDRLDEDYLETVFSQLSPPYFPALRNLYITLEDSSQARLSWNAQSDYRSIIYEHLDNFSKRMSNLKQLSCALPSFFLDYHYRSATEEIREGIAIHHESYRQFWRGDDGKLAAVRLPYVDSYPDPPHHLVVDDTKRHGYWILEIPDDY</sequence>
<protein>
    <recommendedName>
        <fullName evidence="1">DUF7730 domain-containing protein</fullName>
    </recommendedName>
</protein>
<dbReference type="Proteomes" id="UP000091967">
    <property type="component" value="Unassembled WGS sequence"/>
</dbReference>
<evidence type="ECO:0000313" key="3">
    <source>
        <dbReference type="Proteomes" id="UP000091967"/>
    </source>
</evidence>
<accession>A0A1B8AIJ5</accession>
<dbReference type="STRING" id="36050.A0A1B8AIJ5"/>
<evidence type="ECO:0000259" key="1">
    <source>
        <dbReference type="Pfam" id="PF24864"/>
    </source>
</evidence>
<organism evidence="2 3">
    <name type="scientific">Fusarium poae</name>
    <dbReference type="NCBI Taxonomy" id="36050"/>
    <lineage>
        <taxon>Eukaryota</taxon>
        <taxon>Fungi</taxon>
        <taxon>Dikarya</taxon>
        <taxon>Ascomycota</taxon>
        <taxon>Pezizomycotina</taxon>
        <taxon>Sordariomycetes</taxon>
        <taxon>Hypocreomycetidae</taxon>
        <taxon>Hypocreales</taxon>
        <taxon>Nectriaceae</taxon>
        <taxon>Fusarium</taxon>
    </lineage>
</organism>
<evidence type="ECO:0000313" key="2">
    <source>
        <dbReference type="EMBL" id="OBS20327.1"/>
    </source>
</evidence>
<feature type="domain" description="DUF7730" evidence="1">
    <location>
        <begin position="54"/>
        <end position="257"/>
    </location>
</feature>